<evidence type="ECO:0000313" key="2">
    <source>
        <dbReference type="EMBL" id="MXP43964.1"/>
    </source>
</evidence>
<organism evidence="2 3">
    <name type="scientific">Allopontixanthobacter sediminis</name>
    <dbReference type="NCBI Taxonomy" id="1689985"/>
    <lineage>
        <taxon>Bacteria</taxon>
        <taxon>Pseudomonadati</taxon>
        <taxon>Pseudomonadota</taxon>
        <taxon>Alphaproteobacteria</taxon>
        <taxon>Sphingomonadales</taxon>
        <taxon>Erythrobacteraceae</taxon>
        <taxon>Allopontixanthobacter</taxon>
    </lineage>
</organism>
<protein>
    <submittedName>
        <fullName evidence="2">Uncharacterized protein</fullName>
    </submittedName>
</protein>
<keyword evidence="1" id="KW-1133">Transmembrane helix</keyword>
<evidence type="ECO:0000256" key="1">
    <source>
        <dbReference type="SAM" id="Phobius"/>
    </source>
</evidence>
<dbReference type="Proteomes" id="UP000431922">
    <property type="component" value="Unassembled WGS sequence"/>
</dbReference>
<feature type="transmembrane region" description="Helical" evidence="1">
    <location>
        <begin position="31"/>
        <end position="48"/>
    </location>
</feature>
<evidence type="ECO:0000313" key="3">
    <source>
        <dbReference type="Proteomes" id="UP000431922"/>
    </source>
</evidence>
<name>A0A845B1E8_9SPHN</name>
<keyword evidence="1" id="KW-0812">Transmembrane</keyword>
<accession>A0A845B1E8</accession>
<gene>
    <name evidence="2" type="ORF">GRI65_05790</name>
</gene>
<keyword evidence="3" id="KW-1185">Reference proteome</keyword>
<dbReference type="EMBL" id="WTYL01000001">
    <property type="protein sequence ID" value="MXP43964.1"/>
    <property type="molecule type" value="Genomic_DNA"/>
</dbReference>
<reference evidence="2 3" key="1">
    <citation type="submission" date="2019-12" db="EMBL/GenBank/DDBJ databases">
        <title>Genomic-based taxomic classification of the family Erythrobacteraceae.</title>
        <authorList>
            <person name="Xu L."/>
        </authorList>
    </citation>
    <scope>NUCLEOTIDE SEQUENCE [LARGE SCALE GENOMIC DNA]</scope>
    <source>
        <strain evidence="2 3">KCTC 42453</strain>
    </source>
</reference>
<dbReference type="OrthoDB" id="7619100at2"/>
<feature type="transmembrane region" description="Helical" evidence="1">
    <location>
        <begin position="97"/>
        <end position="120"/>
    </location>
</feature>
<proteinExistence type="predicted"/>
<comment type="caution">
    <text evidence="2">The sequence shown here is derived from an EMBL/GenBank/DDBJ whole genome shotgun (WGS) entry which is preliminary data.</text>
</comment>
<feature type="transmembrane region" description="Helical" evidence="1">
    <location>
        <begin position="69"/>
        <end position="91"/>
    </location>
</feature>
<keyword evidence="1" id="KW-0472">Membrane</keyword>
<dbReference type="AlphaFoldDB" id="A0A845B1E8"/>
<sequence>MAAVMLVAGVFYAWLVSHGPGAPVIGPLVPYVMLVIILSVAVQIVLAVTSPKEAQAAADERERLILWRAGQLSGIVLAVGLVASGAVYVMLPSGNMLFHHVLGALIVAQIAEYLLQVYFFRRGH</sequence>